<dbReference type="HOGENOM" id="CLU_2647039_0_0_10"/>
<reference evidence="2 3" key="2">
    <citation type="submission" date="2007-11" db="EMBL/GenBank/DDBJ databases">
        <authorList>
            <person name="Fulton L."/>
            <person name="Clifton S."/>
            <person name="Fulton B."/>
            <person name="Xu J."/>
            <person name="Minx P."/>
            <person name="Pepin K.H."/>
            <person name="Johnson M."/>
            <person name="Thiruvilangam P."/>
            <person name="Bhonagiri V."/>
            <person name="Nash W.E."/>
            <person name="Mardis E.R."/>
            <person name="Wilson R.K."/>
        </authorList>
    </citation>
    <scope>NUCLEOTIDE SEQUENCE [LARGE SCALE GENOMIC DNA]</scope>
    <source>
        <strain evidence="2 3">ATCC 43183</strain>
    </source>
</reference>
<keyword evidence="1" id="KW-0472">Membrane</keyword>
<dbReference type="Proteomes" id="UP000004713">
    <property type="component" value="Unassembled WGS sequence"/>
</dbReference>
<sequence>MSDFGQTPPQRRKERYVFHFMCCVVALRLCKRVDRKKRILKAKGMDIVILLLSLALGRMLYEKNDRFREFIDKEDY</sequence>
<dbReference type="AlphaFoldDB" id="B0NLC8"/>
<keyword evidence="1" id="KW-1133">Transmembrane helix</keyword>
<evidence type="ECO:0000256" key="1">
    <source>
        <dbReference type="SAM" id="Phobius"/>
    </source>
</evidence>
<proteinExistence type="predicted"/>
<comment type="caution">
    <text evidence="2">The sequence shown here is derived from an EMBL/GenBank/DDBJ whole genome shotgun (WGS) entry which is preliminary data.</text>
</comment>
<protein>
    <submittedName>
        <fullName evidence="2">Uncharacterized protein</fullName>
    </submittedName>
</protein>
<gene>
    <name evidence="2" type="ORF">BACSTE_00247</name>
</gene>
<keyword evidence="1" id="KW-0812">Transmembrane</keyword>
<dbReference type="EMBL" id="ABFZ02000012">
    <property type="protein sequence ID" value="EDS16853.1"/>
    <property type="molecule type" value="Genomic_DNA"/>
</dbReference>
<feature type="transmembrane region" description="Helical" evidence="1">
    <location>
        <begin position="45"/>
        <end position="61"/>
    </location>
</feature>
<evidence type="ECO:0000313" key="2">
    <source>
        <dbReference type="EMBL" id="EDS16853.1"/>
    </source>
</evidence>
<evidence type="ECO:0000313" key="3">
    <source>
        <dbReference type="Proteomes" id="UP000004713"/>
    </source>
</evidence>
<accession>B0NLC8</accession>
<reference evidence="2 3" key="1">
    <citation type="submission" date="2007-11" db="EMBL/GenBank/DDBJ databases">
        <title>Draft genome sequence of Bacteroides stercoris(ATCC 43183).</title>
        <authorList>
            <person name="Sudarsanam P."/>
            <person name="Ley R."/>
            <person name="Guruge J."/>
            <person name="Turnbaugh P.J."/>
            <person name="Mahowald M."/>
            <person name="Liep D."/>
            <person name="Gordon J."/>
        </authorList>
    </citation>
    <scope>NUCLEOTIDE SEQUENCE [LARGE SCALE GENOMIC DNA]</scope>
    <source>
        <strain evidence="2 3">ATCC 43183</strain>
    </source>
</reference>
<organism evidence="2 3">
    <name type="scientific">Bacteroides stercoris ATCC 43183</name>
    <dbReference type="NCBI Taxonomy" id="449673"/>
    <lineage>
        <taxon>Bacteria</taxon>
        <taxon>Pseudomonadati</taxon>
        <taxon>Bacteroidota</taxon>
        <taxon>Bacteroidia</taxon>
        <taxon>Bacteroidales</taxon>
        <taxon>Bacteroidaceae</taxon>
        <taxon>Bacteroides</taxon>
    </lineage>
</organism>
<name>B0NLC8_BACSE</name>